<dbReference type="AlphaFoldDB" id="A0A2Z4IES9"/>
<keyword evidence="2" id="KW-1185">Reference proteome</keyword>
<gene>
    <name evidence="1" type="ORF">DN752_03950</name>
</gene>
<dbReference type="KEGG" id="est:DN752_03950"/>
<reference evidence="1 2" key="1">
    <citation type="submission" date="2018-06" db="EMBL/GenBank/DDBJ databases">
        <title>Echinicola strongylocentroti sp. nov., isolated from a sea urchin Strongylocentrotus intermedius.</title>
        <authorList>
            <person name="Bae S.S."/>
        </authorList>
    </citation>
    <scope>NUCLEOTIDE SEQUENCE [LARGE SCALE GENOMIC DNA]</scope>
    <source>
        <strain evidence="1 2">MEBiC08714</strain>
    </source>
</reference>
<organism evidence="1 2">
    <name type="scientific">Echinicola strongylocentroti</name>
    <dbReference type="NCBI Taxonomy" id="1795355"/>
    <lineage>
        <taxon>Bacteria</taxon>
        <taxon>Pseudomonadati</taxon>
        <taxon>Bacteroidota</taxon>
        <taxon>Cytophagia</taxon>
        <taxon>Cytophagales</taxon>
        <taxon>Cyclobacteriaceae</taxon>
        <taxon>Echinicola</taxon>
    </lineage>
</organism>
<dbReference type="EMBL" id="CP030041">
    <property type="protein sequence ID" value="AWW29365.1"/>
    <property type="molecule type" value="Genomic_DNA"/>
</dbReference>
<dbReference type="OrthoDB" id="794403at2"/>
<dbReference type="Proteomes" id="UP000248688">
    <property type="component" value="Chromosome"/>
</dbReference>
<sequence>MTIAMPLTDIKSYIIPLVALILGACGQRSGEGSDRLYEEEVGLSDSLSTHGEVCYAYLNEKDTVRLHVKNKRKGRMTGTLIYRFFEKDANSGAFDGEMKGDTLLAEYTFASEGRISTREVAFLFKDNLVVEGHGPMEEEGGVLRFATSKHLEFGGGIELLRVKCDGSD</sequence>
<protein>
    <submittedName>
        <fullName evidence="1">Uncharacterized protein</fullName>
    </submittedName>
</protein>
<name>A0A2Z4IES9_9BACT</name>
<proteinExistence type="predicted"/>
<evidence type="ECO:0000313" key="1">
    <source>
        <dbReference type="EMBL" id="AWW29365.1"/>
    </source>
</evidence>
<evidence type="ECO:0000313" key="2">
    <source>
        <dbReference type="Proteomes" id="UP000248688"/>
    </source>
</evidence>
<accession>A0A2Z4IES9</accession>